<feature type="domain" description="Cwf19-like C-terminal" evidence="4">
    <location>
        <begin position="569"/>
        <end position="692"/>
    </location>
</feature>
<dbReference type="Proteomes" id="UP001497392">
    <property type="component" value="Unassembled WGS sequence"/>
</dbReference>
<dbReference type="PANTHER" id="PTHR12072">
    <property type="entry name" value="CWF19, CELL CYCLE CONTROL PROTEIN"/>
    <property type="match status" value="1"/>
</dbReference>
<proteinExistence type="inferred from homology"/>
<dbReference type="Pfam" id="PF04676">
    <property type="entry name" value="CwfJ_C_2"/>
    <property type="match status" value="1"/>
</dbReference>
<dbReference type="SUPFAM" id="SSF54197">
    <property type="entry name" value="HIT-like"/>
    <property type="match status" value="1"/>
</dbReference>
<feature type="compositionally biased region" description="Basic and acidic residues" evidence="2">
    <location>
        <begin position="111"/>
        <end position="122"/>
    </location>
</feature>
<dbReference type="Pfam" id="PF04677">
    <property type="entry name" value="CwfJ_C_1"/>
    <property type="match status" value="1"/>
</dbReference>
<dbReference type="InterPro" id="IPR006767">
    <property type="entry name" value="Cwf19-like_C_dom-2"/>
</dbReference>
<evidence type="ECO:0000256" key="2">
    <source>
        <dbReference type="SAM" id="MobiDB-lite"/>
    </source>
</evidence>
<feature type="compositionally biased region" description="Basic and acidic residues" evidence="2">
    <location>
        <begin position="65"/>
        <end position="78"/>
    </location>
</feature>
<evidence type="ECO:0000259" key="3">
    <source>
        <dbReference type="Pfam" id="PF04676"/>
    </source>
</evidence>
<gene>
    <name evidence="5" type="primary">g4220</name>
    <name evidence="5" type="ORF">VP750_LOCUS3603</name>
</gene>
<feature type="compositionally biased region" description="Low complexity" evidence="2">
    <location>
        <begin position="326"/>
        <end position="345"/>
    </location>
</feature>
<dbReference type="EMBL" id="CAXHTA020000006">
    <property type="protein sequence ID" value="CAL5221944.1"/>
    <property type="molecule type" value="Genomic_DNA"/>
</dbReference>
<feature type="compositionally biased region" description="Basic and acidic residues" evidence="2">
    <location>
        <begin position="8"/>
        <end position="22"/>
    </location>
</feature>
<protein>
    <submittedName>
        <fullName evidence="5">G4220 protein</fullName>
    </submittedName>
</protein>
<feature type="region of interest" description="Disordered" evidence="2">
    <location>
        <begin position="1"/>
        <end position="157"/>
    </location>
</feature>
<dbReference type="PANTHER" id="PTHR12072:SF5">
    <property type="entry name" value="CWF19-LIKE PROTEIN 2"/>
    <property type="match status" value="1"/>
</dbReference>
<accession>A0ABP1FSY6</accession>
<organism evidence="5 6">
    <name type="scientific">Coccomyxa viridis</name>
    <dbReference type="NCBI Taxonomy" id="1274662"/>
    <lineage>
        <taxon>Eukaryota</taxon>
        <taxon>Viridiplantae</taxon>
        <taxon>Chlorophyta</taxon>
        <taxon>core chlorophytes</taxon>
        <taxon>Trebouxiophyceae</taxon>
        <taxon>Trebouxiophyceae incertae sedis</taxon>
        <taxon>Coccomyxaceae</taxon>
        <taxon>Coccomyxa</taxon>
    </lineage>
</organism>
<feature type="region of interest" description="Disordered" evidence="2">
    <location>
        <begin position="200"/>
        <end position="303"/>
    </location>
</feature>
<reference evidence="5 6" key="1">
    <citation type="submission" date="2024-06" db="EMBL/GenBank/DDBJ databases">
        <authorList>
            <person name="Kraege A."/>
            <person name="Thomma B."/>
        </authorList>
    </citation>
    <scope>NUCLEOTIDE SEQUENCE [LARGE SCALE GENOMIC DNA]</scope>
</reference>
<dbReference type="InterPro" id="IPR006768">
    <property type="entry name" value="Cwf19-like_C_dom-1"/>
</dbReference>
<feature type="compositionally biased region" description="Basic residues" evidence="2">
    <location>
        <begin position="23"/>
        <end position="35"/>
    </location>
</feature>
<dbReference type="Gene3D" id="3.30.428.10">
    <property type="entry name" value="HIT-like"/>
    <property type="match status" value="1"/>
</dbReference>
<evidence type="ECO:0000313" key="6">
    <source>
        <dbReference type="Proteomes" id="UP001497392"/>
    </source>
</evidence>
<feature type="domain" description="Cwf19-like protein C-terminal" evidence="3">
    <location>
        <begin position="701"/>
        <end position="798"/>
    </location>
</feature>
<evidence type="ECO:0000256" key="1">
    <source>
        <dbReference type="ARBA" id="ARBA00006795"/>
    </source>
</evidence>
<feature type="compositionally biased region" description="Basic and acidic residues" evidence="2">
    <location>
        <begin position="213"/>
        <end position="224"/>
    </location>
</feature>
<sequence length="802" mass="87554">MLSAVQFVDKDKVERDIEAEKKDRRREKKKEKKERRKEEKQRRKAEKARANETGPESPPESDSEASDHGAAEAPEKQQDTVAARKPSVEREDWMTKAMPKATPGAAQEGAEQLKEEPAKKAAELNPYLKNGGDGYPDEEGKRRAGHSGIIPTAKVGDGGASWRLKALKRAQTAAEEEGRSVNEIVSERFNSLKDLTASLSDRRAAHSMAHAHAAKDRRGDEPRKPRGAGAEGTASDGKAAYLADVKSSSSQMKRPSAGASLSWRKERGKRDTGGPSESRDQAATNGRHKDRGPRGAGRQADAAALAAAAASLNTFKGDGSFMESFQQRAEPAAEPPQEGAAAEGGLRPDQMAMLDEASDEEMLEGGGIVLKDAAPSHISSVSETGAKAGNHAAAAALRARLHGDPTEPSGGGNFGAAAALRAKLQGRVAPARSAASKRETVVLPQVDAGGRAMPGAFGREAAGTGALDGGRKPKRVQRYDEPGEKTRYFADDDGQDLESLVKRQRYEGAEDIDANLAENIARKSTYKGNELDVDEEYDNDGTLAMYESRAKKGDKEQQVKREKARQVSDYRRATNALESCPWCFSNKGRPKHLTVSIGQTAYLMLPPKGRLVPGHCLIVPAEHVASTRQVDEHVWTEIRNFKKCLLQMFMAQGKDVIFMETAKRLQDTRRHATVECIPVPPKVASKAPLYFKKSIDDAEDEWAQHHAKRWIDTSAKGLRSCIPPNFPYFAAEIGLSSGHVHVIDDEDSFPDDFGRGVLVGLLQLPAEQMHKRAKQESHSIQEQWVSEFAAQWDDYDWTKQLA</sequence>
<comment type="caution">
    <text evidence="5">The sequence shown here is derived from an EMBL/GenBank/DDBJ whole genome shotgun (WGS) entry which is preliminary data.</text>
</comment>
<evidence type="ECO:0000259" key="4">
    <source>
        <dbReference type="Pfam" id="PF04677"/>
    </source>
</evidence>
<dbReference type="InterPro" id="IPR036265">
    <property type="entry name" value="HIT-like_sf"/>
</dbReference>
<name>A0ABP1FSY6_9CHLO</name>
<feature type="region of interest" description="Disordered" evidence="2">
    <location>
        <begin position="446"/>
        <end position="478"/>
    </location>
</feature>
<evidence type="ECO:0000313" key="5">
    <source>
        <dbReference type="EMBL" id="CAL5221944.1"/>
    </source>
</evidence>
<comment type="similarity">
    <text evidence="1">Belongs to the CWF19 family.</text>
</comment>
<dbReference type="InterPro" id="IPR040194">
    <property type="entry name" value="Cwf19-like"/>
</dbReference>
<feature type="region of interest" description="Disordered" evidence="2">
    <location>
        <begin position="317"/>
        <end position="356"/>
    </location>
</feature>
<feature type="compositionally biased region" description="Basic and acidic residues" evidence="2">
    <location>
        <begin position="263"/>
        <end position="280"/>
    </location>
</feature>
<keyword evidence="6" id="KW-1185">Reference proteome</keyword>